<dbReference type="EMBL" id="AVST01000001">
    <property type="protein sequence ID" value="ERH73137.1"/>
    <property type="molecule type" value="Genomic_DNA"/>
</dbReference>
<evidence type="ECO:0000313" key="3">
    <source>
        <dbReference type="Proteomes" id="UP000016517"/>
    </source>
</evidence>
<evidence type="ECO:0000256" key="1">
    <source>
        <dbReference type="SAM" id="SignalP"/>
    </source>
</evidence>
<sequence>MINLKLNAFFFVLVANVIFLSQAIASENSTILSGYILNKKSIDEQNKVHPYDVVLLPVAQNFYLKEEDEEYKKIKEIQLNYLDKKYKIEYKKPVKIICKNLYSADSMFHYTNLICVVDKISYIK</sequence>
<comment type="caution">
    <text evidence="2">The sequence shown here is derived from an EMBL/GenBank/DDBJ whole genome shotgun (WGS) entry which is preliminary data.</text>
</comment>
<proteinExistence type="predicted"/>
<reference evidence="2 3" key="1">
    <citation type="submission" date="2013-08" db="EMBL/GenBank/DDBJ databases">
        <title>Study of Ammonical-Nitrogen removal by Nitrification Denitrification process using lab isolates.</title>
        <authorList>
            <person name="Khardenavis A.A."/>
            <person name="Pal R.R."/>
            <person name="Kapley A."/>
            <person name="Qureshi A."/>
            <person name="Purohit H.J."/>
        </authorList>
    </citation>
    <scope>NUCLEOTIDE SEQUENCE [LARGE SCALE GENOMIC DNA]</scope>
    <source>
        <strain evidence="2 3">EGD-HP18</strain>
    </source>
</reference>
<protein>
    <submittedName>
        <fullName evidence="2">Uncharacterized protein</fullName>
    </submittedName>
</protein>
<keyword evidence="1" id="KW-0732">Signal</keyword>
<dbReference type="AlphaFoldDB" id="A0AAV3K5Z3"/>
<name>A0AAV3K5Z3_ACIBA</name>
<gene>
    <name evidence="2" type="ORF">N173_01740</name>
</gene>
<dbReference type="Proteomes" id="UP000016517">
    <property type="component" value="Unassembled WGS sequence"/>
</dbReference>
<organism evidence="2 3">
    <name type="scientific">Acinetobacter baumannii EGD-HP18</name>
    <dbReference type="NCBI Taxonomy" id="1358412"/>
    <lineage>
        <taxon>Bacteria</taxon>
        <taxon>Pseudomonadati</taxon>
        <taxon>Pseudomonadota</taxon>
        <taxon>Gammaproteobacteria</taxon>
        <taxon>Moraxellales</taxon>
        <taxon>Moraxellaceae</taxon>
        <taxon>Acinetobacter</taxon>
        <taxon>Acinetobacter calcoaceticus/baumannii complex</taxon>
    </lineage>
</organism>
<feature type="signal peptide" evidence="1">
    <location>
        <begin position="1"/>
        <end position="25"/>
    </location>
</feature>
<feature type="chain" id="PRO_5043539666" evidence="1">
    <location>
        <begin position="26"/>
        <end position="124"/>
    </location>
</feature>
<evidence type="ECO:0000313" key="2">
    <source>
        <dbReference type="EMBL" id="ERH73137.1"/>
    </source>
</evidence>
<accession>A0AAV3K5Z3</accession>